<dbReference type="SMART" id="SM00409">
    <property type="entry name" value="IG"/>
    <property type="match status" value="20"/>
</dbReference>
<dbReference type="InterPro" id="IPR011993">
    <property type="entry name" value="PH-like_dom_sf"/>
</dbReference>
<feature type="compositionally biased region" description="Basic and acidic residues" evidence="9">
    <location>
        <begin position="1514"/>
        <end position="1610"/>
    </location>
</feature>
<dbReference type="EMBL" id="UFQT01001815">
    <property type="protein sequence ID" value="SSX31891.1"/>
    <property type="molecule type" value="Genomic_DNA"/>
</dbReference>
<dbReference type="Pfam" id="PF00041">
    <property type="entry name" value="fn3"/>
    <property type="match status" value="2"/>
</dbReference>
<feature type="domain" description="Ig-like" evidence="13">
    <location>
        <begin position="2429"/>
        <end position="2519"/>
    </location>
</feature>
<dbReference type="GO" id="GO:0009653">
    <property type="term" value="P:anatomical structure morphogenesis"/>
    <property type="evidence" value="ECO:0007669"/>
    <property type="project" value="UniProtKB-ARBA"/>
</dbReference>
<feature type="domain" description="Protein kinase" evidence="12">
    <location>
        <begin position="3755"/>
        <end position="3998"/>
    </location>
</feature>
<feature type="compositionally biased region" description="Polar residues" evidence="9">
    <location>
        <begin position="400"/>
        <end position="414"/>
    </location>
</feature>
<dbReference type="SUPFAM" id="SSF48726">
    <property type="entry name" value="Immunoglobulin"/>
    <property type="match status" value="20"/>
</dbReference>
<dbReference type="FunFam" id="2.60.40.10:FF:000145">
    <property type="entry name" value="Myosin light chain kinase, smooth muscle"/>
    <property type="match status" value="1"/>
</dbReference>
<dbReference type="FunFam" id="2.60.40.10:FF:000107">
    <property type="entry name" value="Myosin, light chain kinase a"/>
    <property type="match status" value="4"/>
</dbReference>
<evidence type="ECO:0000256" key="1">
    <source>
        <dbReference type="ARBA" id="ARBA00004161"/>
    </source>
</evidence>
<keyword evidence="3" id="KW-0963">Cytoplasm</keyword>
<feature type="domain" description="Ig-like" evidence="13">
    <location>
        <begin position="1784"/>
        <end position="1869"/>
    </location>
</feature>
<dbReference type="InterPro" id="IPR013783">
    <property type="entry name" value="Ig-like_fold"/>
</dbReference>
<feature type="domain" description="Fibronectin type-III" evidence="14">
    <location>
        <begin position="2745"/>
        <end position="2842"/>
    </location>
</feature>
<dbReference type="PROSITE" id="PS50853">
    <property type="entry name" value="FN3"/>
    <property type="match status" value="2"/>
</dbReference>
<dbReference type="InterPro" id="IPR003598">
    <property type="entry name" value="Ig_sub2"/>
</dbReference>
<gene>
    <name evidence="15" type="primary">CSON004219</name>
</gene>
<feature type="compositionally biased region" description="Low complexity" evidence="9">
    <location>
        <begin position="415"/>
        <end position="436"/>
    </location>
</feature>
<dbReference type="PROSITE" id="PS50835">
    <property type="entry name" value="IG_LIKE"/>
    <property type="match status" value="15"/>
</dbReference>
<feature type="compositionally biased region" description="Basic and acidic residues" evidence="9">
    <location>
        <begin position="368"/>
        <end position="380"/>
    </location>
</feature>
<keyword evidence="4" id="KW-0677">Repeat</keyword>
<feature type="domain" description="Ig-like" evidence="13">
    <location>
        <begin position="3510"/>
        <end position="3602"/>
    </location>
</feature>
<feature type="domain" description="Ig-like" evidence="13">
    <location>
        <begin position="963"/>
        <end position="1052"/>
    </location>
</feature>
<feature type="region of interest" description="Disordered" evidence="9">
    <location>
        <begin position="400"/>
        <end position="470"/>
    </location>
</feature>
<feature type="domain" description="Ig-like" evidence="13">
    <location>
        <begin position="1244"/>
        <end position="1334"/>
    </location>
</feature>
<dbReference type="InterPro" id="IPR000719">
    <property type="entry name" value="Prot_kinase_dom"/>
</dbReference>
<dbReference type="FunFam" id="2.60.40.10:FF:000345">
    <property type="entry name" value="Muscle M-line assembly protein unc-89"/>
    <property type="match status" value="1"/>
</dbReference>
<evidence type="ECO:0000256" key="6">
    <source>
        <dbReference type="ARBA" id="ARBA00022840"/>
    </source>
</evidence>
<name>A0A336MQT0_CULSO</name>
<feature type="domain" description="Ig-like" evidence="13">
    <location>
        <begin position="2627"/>
        <end position="2716"/>
    </location>
</feature>
<dbReference type="FunFam" id="2.60.40.10:FF:000425">
    <property type="entry name" value="Myosin light chain kinase"/>
    <property type="match status" value="1"/>
</dbReference>
<dbReference type="InterPro" id="IPR055251">
    <property type="entry name" value="SOS1_NGEF_PH"/>
</dbReference>
<sequence>MKKIGFKELQNQNKDTKGLSTHLKLPIQRINDYQSILKDLIKLIYLLGEDPVEVERALELVQGIPSKEKDKSFLSALVGYKGSLFKLGKLIAHDKWILTETENKDQERYIFLFKTRLLITKIKSVGEDKTNFEYKCSIKVSDIKLGERPKDSNCILLKHSEGKEYQISTENQELLDNWISILTNLCSKSDQQAQSRPLESDIKVKRRNSKEENKQKLAEKKSEKPKTEEKENLAEKKSERPKTEDQPNLAEKKSEKPKTEEKENLAEKKSERPKTEDQPNLAEKKSEKPKTEDKENLPEKKSERPKTEDQPSLAEKKLEKPKTEDQPSLAEKKSEKPKVTEPEKETQPERPKPKKRKSTDDQIQILVEEYKPKTEVEPESKNILKLFDNLKETVEASILTLSTDKSKTESYQSTEQSDQGNSSDNNNNNNNSNQSGESRENDQNLSSGNDSSENNDNPREPPYLRLPTFFDPPPPIQYVAHLEIQIKKKRKKPPKIIRKLVPTSDDLERRSQLLLSGDYPCERVDYSAASAHRKIRSIKHTFDKSGDNHRFTEDTVEKAKARNFKNIVSPAAVLPVKSKAFDYQYIIEDPKTGLWLSTSEIQNYYSPEELEELISEITKMESETKFSSRITTRRIKTTINSEGRNIYESTESSTVKQSNGTSTTLKPKFEQTIKGQKTAPGENVKFQVQLKDRVSAVEWLKDNKPLGAELAERVVKKDEGNNTYSLEILRCTVKDTGLYTAKAVHGLENSTCTAQLIVDKTLDDDSLSDDSGCAPQFTVELRNTEVIENTFLTFMVKVKGEPKPVVKFLKNDREIMDFDKHCIIKSDHAETGFYELMIKEVTAKDAGTYTCSAYNKFGTAECKAELTVVEERDIFHDLDQSIVPGDKPNFLWRKDNVPFDPEERFKILLGTDDDSLALVFQNVKPDDAGLYTCVAQTVSGNIFCSAELTIQGIVQPTPDPVKPTIIVENKEVNVTINGSAILDCRFEGYPKPNIMWKYKGKTIEANEKYKFLFGDADSMSLVIKNVSIEDMGSYTIEASNDLGEDTAEIGVNVKYPPRVKKPENFECMVNDTLKMSIEIEANPAANAKFYRNGTEITESERVNFTVAGNYYLLKFNKTELTDAGTYSVIASNELSQSSEFWSLTVFSPPVISKSLESQIDVDEKEDIELSIKSDSYPPPTVRWLKDGKPINEHDSRVKVIQDGNTYTLKIHGANRNDSAVYSVELENPHGTTVDQAVVNVKCAPQIIHKLKDITVNEGDTNVDLTVKSDGYPKPKIHWFLDGIEITETRKEFEKKMENDSFVLTIKEATTELQGKYSCKIENSYGSDTCEGFVTVNCKPKITKPLQDVEVDEGNTLTLNLETFKFQFPSFQRYKDGKEISADANIKIQRDSHRSESYSLTLNIVKGSDTGDYECRVANSMGEVTSKSRVIVQGKMRDPPLTHIAVYIYVAQDHYTKEEHRSYYKEEDTADACSDDGNPELDTFEKERTVMQIETTSLPEIKALTEKQNDDDDDYNRKVEPLPEIPAEKPDEAEKSSNDSKDDENKKSEIPPQIKSEKPSNEEKDDDKNKKPESKPEPKPENLDDKNKNNKKDEKPKSTVHDDQEKPQKDVAPEIISHTLKDISMFDSLPLSYEVNAKGVPKPEVVWLLNGTQVQQDNRVVFTNQENNYKMDIVDVKLQDAGEWRAVVRNRLSEKVLTANLEVIPCNEFRRPNLKSGLQDFKVPKGTKATFTVELTADPLPDIEWSHNKVKITNDNGIEYDVKEEVLEHNLKKLVIFFINFIVAPEIISHTLKDISMFDSLPLSYEVNAKGVPKPEVVWLLNGTQVQQDNRVVFTNQENNYKMDIVDVKLQDAGEWRAVVRNRLSEKVLTANLEVIPCNEFRRPNLKSGLQDFKVPKGTKATFTVELTADPLPDIEWSHNKVKITNDNGIEYDVKEEVLEHNLKKLVYKMEITSAQHVDTGIYTFKATNKYGSFETSCRLDVLLKPDIIGLKNQECLPYEQAVFHAVINANPKPKVVWTRNGENLCNVENCDVISDVEKESYTLIVEKVTIKDSATYILTASNDIGETIVEAKLECKVKKPTFNVKPQSLLVHDLEDVSVEACITGVPKPSLKWYIGDVEIDSKVLDSRKRLNVSTSDVDNDTVKSKFNISGFTTTDETKYKVVGSNMAGDAELEFNITLSAEKPSIRKMFDKFAEIVEGEKLELSCVLDGSPIPTVQWYKDSEKIEPNDHIKMTADANGNVSLCIDQVNPTDGAFPTPEVVWTKDGIPLRGAPNINFMSLPCGKIGLIAKNVQLEDAGIYTVTATNELGSATLSAFVTVEPKKQKPYFVNELQSSEIVCGYTVALHAKVIAYPLAKAVWSFNNNEIKDGGRYQISENKDGDLTLLIRDATPADAGKYELTASNELGVAKSLATLTVIPTIIENGVEELPLFTSPLKDAIVNEGQEIELTTRFASNPVPEIYFMKNGVQVQPDRRVSISVDSHSATLRIADADLSDTAQYSCFIVNPLGETECACELDIQQVYAAPQFIQKLSHIAVSSGMDAKLCARVIGNPRPTLTWKRGNEDINDGNNFEQIYSGENCCLTVKNCNPSQSGVYTCIAKNSKGEAECVFKLDVSDTLQKTEEFEAPSFLKTINDVEAIKHTCAKFTACVTGTPMPSVEWLKNGQKLYSADRIQHINEPNGVMKLIIDNVNEKDAGTYTCRIKNPHGESVCDAKLQCIDTVTYPKLRDGDDLEAEHGKAYLPSGLVDRPIISNMTEKRLILSWKPYIPFVMHYPCTYKVEMCEIPEGDWHPVAAGVKGCRYEIRGLEPYRDYKFRIFVESKQGISEPSPFVQTHRQKVIPPATNLYAYGTPGIDFRPKIPPSLPKDFDIERPPHDKLQQPPVFLPRESNHEYGIKDHSARLHWFLIGYPKPSVTFFKRGEPLVMGGKYNYTYTRNGQVTLFINNMTDDDATEYEAVAHNEYGDARQTDRLDIAEYPRFIQRPEECYVMSRRSGHAIKRDEGLYSITASNVAGSISNSVTLHVEDNEDEYAYNAHFRSPYIRSKQKPYKDLYDIGDELGRGTQGITYHAIERESGKNFAAKIMYAKDELRTFMFNELDIMNSLNHSKLIRPYDAYDTKNSLVIVMELAGGRELVKHGLLRRDYYTERQIAIYIYQVLLGLEHMHSRNIAHMGLTLKDLLLAHPGGDKIKICDFGLARRISNTLEPLDFGMPEFVAPEVVNREGVGYGQDMWAVGVITYILLGGYSPFRGENDRETLTKVREGQWQFMGSIWSHISDDAKDFISKLLVYNAYDRLDVKTALQHPWFDIITRVVRDEYLIGTDRLRKYYNLYRDWNNTAAVRKYYRRRPLLSAFDNPSKMIYSLNETWTPEATPPPQQHIPKKYEDLTSNFLHPDYELGRFKSDSHYQNGPDTYLLQLRDVSFPCRLRQYMSVAKRRSPSFNYTLSDSNYDLSMPVIRERRRFTDVMDEEIDDERHSRSVSVSSRRLRSEVGSRLQSYYEADALIESGRQGHPTFFREKPQTLAIKIGEPAHLSCFAVGDPKPSIMWFKNDTLIQESKRICFLTDKDGRTILQFNSASMDDVGIYKVVARNLINQTTARCRVVVATRPNPPDFINVVACSENEVLLRWKQPRYDGNSPVLCYSLQYRKEEETAYHDIADNIDHEFYLVHDLTPKQAYVFRIASRNRIGWSESATDSDVVVLQDVGAPKIKITKTMKHLQQITESGQPISFEEQKHKVDYRLERDELEWFSDDSYAERYSFVSEIARGKFSIVVKAIDRVKNTNVVAKIFDYTDDTSRIIEQEFETLRTLRHERIVSLITGIKPNNSSIAIMIMEKLQGANILTYLSSRTEYTEQVVATVLDALQYLHWRNYCHLDLQPDNIVMASVRSVEIKLVDLGSAQKVSKLGTSVPITPEVLNEEPAYPQSDIWSVGVLTYVLLSGVSPFRGADDEETKANITFERYRFEHLYPNITPELTRFLLFLFKRSPEKRPSVEECYEHRWLQATDFMIKRREHQRFNTQKIKEFSEMYQNLKSEEASKADDQVQEQSSPLGQPSPRQLIRSNSIQEELLTTY</sequence>
<dbReference type="GO" id="GO:0040017">
    <property type="term" value="P:positive regulation of locomotion"/>
    <property type="evidence" value="ECO:0007669"/>
    <property type="project" value="UniProtKB-ARBA"/>
</dbReference>
<organism evidence="15">
    <name type="scientific">Culicoides sonorensis</name>
    <name type="common">Biting midge</name>
    <dbReference type="NCBI Taxonomy" id="179676"/>
    <lineage>
        <taxon>Eukaryota</taxon>
        <taxon>Metazoa</taxon>
        <taxon>Ecdysozoa</taxon>
        <taxon>Arthropoda</taxon>
        <taxon>Hexapoda</taxon>
        <taxon>Insecta</taxon>
        <taxon>Pterygota</taxon>
        <taxon>Neoptera</taxon>
        <taxon>Endopterygota</taxon>
        <taxon>Diptera</taxon>
        <taxon>Nematocera</taxon>
        <taxon>Chironomoidea</taxon>
        <taxon>Ceratopogonidae</taxon>
        <taxon>Ceratopogoninae</taxon>
        <taxon>Culicoides</taxon>
        <taxon>Monoculicoides</taxon>
    </lineage>
</organism>
<dbReference type="PROSITE" id="PS50011">
    <property type="entry name" value="PROTEIN_KINASE_DOM"/>
    <property type="match status" value="2"/>
</dbReference>
<dbReference type="FunFam" id="2.60.40.10:FF:000873">
    <property type="entry name" value="Muscle M-line assembly protein unc-89"/>
    <property type="match status" value="1"/>
</dbReference>
<keyword evidence="6" id="KW-0067">ATP-binding</keyword>
<dbReference type="GO" id="GO:0030154">
    <property type="term" value="P:cell differentiation"/>
    <property type="evidence" value="ECO:0007669"/>
    <property type="project" value="UniProtKB-ARBA"/>
</dbReference>
<dbReference type="GO" id="GO:0060298">
    <property type="term" value="P:positive regulation of sarcomere organization"/>
    <property type="evidence" value="ECO:0007669"/>
    <property type="project" value="UniProtKB-ARBA"/>
</dbReference>
<dbReference type="SMART" id="SM00408">
    <property type="entry name" value="IGc2"/>
    <property type="match status" value="14"/>
</dbReference>
<feature type="compositionally biased region" description="Low complexity" evidence="9">
    <location>
        <begin position="444"/>
        <end position="455"/>
    </location>
</feature>
<dbReference type="Gene3D" id="2.30.29.30">
    <property type="entry name" value="Pleckstrin-homology domain (PH domain)/Phosphotyrosine-binding domain (PTB)"/>
    <property type="match status" value="1"/>
</dbReference>
<comment type="subcellular location">
    <subcellularLocation>
        <location evidence="1">Cytoplasm</location>
        <location evidence="1">Myofibril</location>
        <location evidence="1">Sarcomere</location>
        <location evidence="1">A band</location>
    </subcellularLocation>
</comment>
<keyword evidence="5" id="KW-0547">Nucleotide-binding</keyword>
<dbReference type="Gene3D" id="2.60.40.10">
    <property type="entry name" value="Immunoglobulins"/>
    <property type="match status" value="24"/>
</dbReference>
<evidence type="ECO:0000313" key="15">
    <source>
        <dbReference type="EMBL" id="SSX31891.1"/>
    </source>
</evidence>
<comment type="similarity">
    <text evidence="2">Belongs to the protein kinase superfamily. CAMK Ser/Thr protein kinase family.</text>
</comment>
<dbReference type="FunFam" id="1.10.510.10:FF:000681">
    <property type="entry name" value="Muscle M-line assembly protein unc-89-like Protein"/>
    <property type="match status" value="1"/>
</dbReference>
<accession>A0A336MQT0</accession>
<feature type="compositionally biased region" description="Basic and acidic residues" evidence="9">
    <location>
        <begin position="198"/>
        <end position="351"/>
    </location>
</feature>
<evidence type="ECO:0000256" key="3">
    <source>
        <dbReference type="ARBA" id="ARBA00022490"/>
    </source>
</evidence>
<dbReference type="SUPFAM" id="SSF49265">
    <property type="entry name" value="Fibronectin type III"/>
    <property type="match status" value="1"/>
</dbReference>
<dbReference type="GO" id="GO:0045989">
    <property type="term" value="P:positive regulation of striated muscle contraction"/>
    <property type="evidence" value="ECO:0007669"/>
    <property type="project" value="UniProtKB-ARBA"/>
</dbReference>
<dbReference type="InterPro" id="IPR011009">
    <property type="entry name" value="Kinase-like_dom_sf"/>
</dbReference>
<feature type="domain" description="Fibronectin type-III" evidence="14">
    <location>
        <begin position="3607"/>
        <end position="3700"/>
    </location>
</feature>
<dbReference type="Gene3D" id="3.30.200.20">
    <property type="entry name" value="Phosphorylase Kinase, domain 1"/>
    <property type="match status" value="1"/>
</dbReference>
<feature type="domain" description="Ig-like" evidence="13">
    <location>
        <begin position="2184"/>
        <end position="2318"/>
    </location>
</feature>
<dbReference type="CDD" id="cd00096">
    <property type="entry name" value="Ig"/>
    <property type="match status" value="3"/>
</dbReference>
<dbReference type="InterPro" id="IPR003599">
    <property type="entry name" value="Ig_sub"/>
</dbReference>
<evidence type="ECO:0000256" key="2">
    <source>
        <dbReference type="ARBA" id="ARBA00006692"/>
    </source>
</evidence>
<evidence type="ECO:0000259" key="10">
    <source>
        <dbReference type="PROSITE" id="PS50003"/>
    </source>
</evidence>
<dbReference type="InterPro" id="IPR036116">
    <property type="entry name" value="FN3_sf"/>
</dbReference>
<evidence type="ECO:0000256" key="5">
    <source>
        <dbReference type="ARBA" id="ARBA00022741"/>
    </source>
</evidence>
<feature type="domain" description="Ig-like" evidence="13">
    <location>
        <begin position="2525"/>
        <end position="2615"/>
    </location>
</feature>
<dbReference type="FunFam" id="2.60.40.10:FF:000940">
    <property type="entry name" value="Muscle M-line assembly protein unc-89"/>
    <property type="match status" value="1"/>
</dbReference>
<dbReference type="VEuPathDB" id="VectorBase:CSON004219"/>
<keyword evidence="7" id="KW-1015">Disulfide bond</keyword>
<dbReference type="InterPro" id="IPR001849">
    <property type="entry name" value="PH_domain"/>
</dbReference>
<keyword evidence="8" id="KW-0393">Immunoglobulin domain</keyword>
<dbReference type="SUPFAM" id="SSF56112">
    <property type="entry name" value="Protein kinase-like (PK-like)"/>
    <property type="match status" value="2"/>
</dbReference>
<dbReference type="CDD" id="cd00063">
    <property type="entry name" value="FN3"/>
    <property type="match status" value="2"/>
</dbReference>
<feature type="compositionally biased region" description="Polar residues" evidence="9">
    <location>
        <begin position="4041"/>
        <end position="4058"/>
    </location>
</feature>
<dbReference type="SMART" id="SM00233">
    <property type="entry name" value="PH"/>
    <property type="match status" value="1"/>
</dbReference>
<protein>
    <submittedName>
        <fullName evidence="15">CSON004219 protein</fullName>
    </submittedName>
</protein>
<dbReference type="InterPro" id="IPR036179">
    <property type="entry name" value="Ig-like_dom_sf"/>
</dbReference>
<evidence type="ECO:0000256" key="4">
    <source>
        <dbReference type="ARBA" id="ARBA00022737"/>
    </source>
</evidence>
<feature type="domain" description="PH" evidence="10">
    <location>
        <begin position="83"/>
        <end position="187"/>
    </location>
</feature>
<dbReference type="OMA" id="WLPMSIL"/>
<feature type="domain" description="DH" evidence="11">
    <location>
        <begin position="1"/>
        <end position="71"/>
    </location>
</feature>
<dbReference type="PROSITE" id="PS50010">
    <property type="entry name" value="DH_2"/>
    <property type="match status" value="1"/>
</dbReference>
<dbReference type="InterPro" id="IPR000219">
    <property type="entry name" value="DH_dom"/>
</dbReference>
<reference evidence="15" key="1">
    <citation type="submission" date="2018-07" db="EMBL/GenBank/DDBJ databases">
        <authorList>
            <person name="Quirk P.G."/>
            <person name="Krulwich T.A."/>
        </authorList>
    </citation>
    <scope>NUCLEOTIDE SEQUENCE</scope>
</reference>
<evidence type="ECO:0000256" key="8">
    <source>
        <dbReference type="ARBA" id="ARBA00023319"/>
    </source>
</evidence>
<dbReference type="PROSITE" id="PS50003">
    <property type="entry name" value="PH_DOMAIN"/>
    <property type="match status" value="1"/>
</dbReference>
<dbReference type="Pfam" id="PF07679">
    <property type="entry name" value="I-set"/>
    <property type="match status" value="21"/>
</dbReference>
<dbReference type="GO" id="GO:0005085">
    <property type="term" value="F:guanyl-nucleotide exchange factor activity"/>
    <property type="evidence" value="ECO:0007669"/>
    <property type="project" value="InterPro"/>
</dbReference>
<feature type="domain" description="Ig-like" evidence="13">
    <location>
        <begin position="1612"/>
        <end position="1697"/>
    </location>
</feature>
<dbReference type="PANTHER" id="PTHR47633:SF3">
    <property type="entry name" value="STRIATED MUSCLE PREFERENTIALLY EXPRESSED PROTEIN KINASE"/>
    <property type="match status" value="1"/>
</dbReference>
<dbReference type="Pfam" id="PF00069">
    <property type="entry name" value="Pkinase"/>
    <property type="match status" value="2"/>
</dbReference>
<dbReference type="InterPro" id="IPR013098">
    <property type="entry name" value="Ig_I-set"/>
</dbReference>
<feature type="domain" description="Ig-like" evidence="13">
    <location>
        <begin position="775"/>
        <end position="867"/>
    </location>
</feature>
<dbReference type="Gene3D" id="1.10.510.10">
    <property type="entry name" value="Transferase(Phosphotransferase) domain 1"/>
    <property type="match status" value="2"/>
</dbReference>
<evidence type="ECO:0000256" key="7">
    <source>
        <dbReference type="ARBA" id="ARBA00023157"/>
    </source>
</evidence>
<feature type="domain" description="Ig-like" evidence="13">
    <location>
        <begin position="1148"/>
        <end position="1239"/>
    </location>
</feature>
<feature type="domain" description="Protein kinase" evidence="12">
    <location>
        <begin position="3051"/>
        <end position="3304"/>
    </location>
</feature>
<dbReference type="GO" id="GO:0031672">
    <property type="term" value="C:A band"/>
    <property type="evidence" value="ECO:0007669"/>
    <property type="project" value="UniProtKB-SubCell"/>
</dbReference>
<feature type="domain" description="Ig-like" evidence="13">
    <location>
        <begin position="1995"/>
        <end position="2074"/>
    </location>
</feature>
<dbReference type="SUPFAM" id="SSF48065">
    <property type="entry name" value="DBL homology domain (DH-domain)"/>
    <property type="match status" value="1"/>
</dbReference>
<dbReference type="PANTHER" id="PTHR47633">
    <property type="entry name" value="IMMUNOGLOBULIN"/>
    <property type="match status" value="1"/>
</dbReference>
<feature type="domain" description="Ig-like" evidence="13">
    <location>
        <begin position="667"/>
        <end position="757"/>
    </location>
</feature>
<dbReference type="Pfam" id="PF22697">
    <property type="entry name" value="SOS1_NGEF_PH"/>
    <property type="match status" value="1"/>
</dbReference>
<evidence type="ECO:0000259" key="13">
    <source>
        <dbReference type="PROSITE" id="PS50835"/>
    </source>
</evidence>
<dbReference type="GO" id="GO:0004672">
    <property type="term" value="F:protein kinase activity"/>
    <property type="evidence" value="ECO:0007669"/>
    <property type="project" value="InterPro"/>
</dbReference>
<evidence type="ECO:0000259" key="12">
    <source>
        <dbReference type="PROSITE" id="PS50011"/>
    </source>
</evidence>
<feature type="domain" description="Ig-like" evidence="13">
    <location>
        <begin position="1339"/>
        <end position="1430"/>
    </location>
</feature>
<dbReference type="InterPro" id="IPR035899">
    <property type="entry name" value="DBL_dom_sf"/>
</dbReference>
<evidence type="ECO:0000259" key="11">
    <source>
        <dbReference type="PROSITE" id="PS50010"/>
    </source>
</evidence>
<dbReference type="SMART" id="SM00060">
    <property type="entry name" value="FN3"/>
    <property type="match status" value="2"/>
</dbReference>
<dbReference type="InterPro" id="IPR007110">
    <property type="entry name" value="Ig-like_dom"/>
</dbReference>
<feature type="region of interest" description="Disordered" evidence="9">
    <location>
        <begin position="189"/>
        <end position="380"/>
    </location>
</feature>
<feature type="domain" description="Ig-like" evidence="13">
    <location>
        <begin position="888"/>
        <end position="949"/>
    </location>
</feature>
<dbReference type="SUPFAM" id="SSF50729">
    <property type="entry name" value="PH domain-like"/>
    <property type="match status" value="1"/>
</dbReference>
<dbReference type="GO" id="GO:0005524">
    <property type="term" value="F:ATP binding"/>
    <property type="evidence" value="ECO:0007669"/>
    <property type="project" value="UniProtKB-KW"/>
</dbReference>
<dbReference type="InterPro" id="IPR003961">
    <property type="entry name" value="FN3_dom"/>
</dbReference>
<feature type="region of interest" description="Disordered" evidence="9">
    <location>
        <begin position="4030"/>
        <end position="4058"/>
    </location>
</feature>
<proteinExistence type="inferred from homology"/>
<evidence type="ECO:0000259" key="14">
    <source>
        <dbReference type="PROSITE" id="PS50853"/>
    </source>
</evidence>
<feature type="region of interest" description="Disordered" evidence="9">
    <location>
        <begin position="1496"/>
        <end position="1610"/>
    </location>
</feature>
<evidence type="ECO:0000256" key="9">
    <source>
        <dbReference type="SAM" id="MobiDB-lite"/>
    </source>
</evidence>